<proteinExistence type="predicted"/>
<dbReference type="Gene3D" id="2.40.160.20">
    <property type="match status" value="1"/>
</dbReference>
<dbReference type="Gene3D" id="2.30.30.40">
    <property type="entry name" value="SH3 Domains"/>
    <property type="match status" value="1"/>
</dbReference>
<dbReference type="RefSeq" id="WP_289366763.1">
    <property type="nucleotide sequence ID" value="NZ_JAUCBP010000013.1"/>
</dbReference>
<dbReference type="EMBL" id="JAUCBP010000013">
    <property type="protein sequence ID" value="MDM7862020.1"/>
    <property type="molecule type" value="Genomic_DNA"/>
</dbReference>
<accession>A0ABT7T0V9</accession>
<dbReference type="Pfam" id="PF08239">
    <property type="entry name" value="SH3_3"/>
    <property type="match status" value="1"/>
</dbReference>
<comment type="caution">
    <text evidence="2">The sequence shown here is derived from an EMBL/GenBank/DDBJ whole genome shotgun (WGS) entry which is preliminary data.</text>
</comment>
<organism evidence="2 3">
    <name type="scientific">Alteromonas arenosi</name>
    <dbReference type="NCBI Taxonomy" id="3055817"/>
    <lineage>
        <taxon>Bacteria</taxon>
        <taxon>Pseudomonadati</taxon>
        <taxon>Pseudomonadota</taxon>
        <taxon>Gammaproteobacteria</taxon>
        <taxon>Alteromonadales</taxon>
        <taxon>Alteromonadaceae</taxon>
        <taxon>Alteromonas/Salinimonas group</taxon>
        <taxon>Alteromonas</taxon>
    </lineage>
</organism>
<dbReference type="Proteomes" id="UP001234343">
    <property type="component" value="Unassembled WGS sequence"/>
</dbReference>
<sequence length="254" mass="28625">MSKYRLRLPVYQSIVSATLFWLVCFTTAADELPVVIAEPFVELHTGPASEYPVFHVAEKGEQIVILKSRAGWYKARTRKGIEGWISADALNQTLHLDGEAVQVFTGTFEDYAQRDWEMGVSVGLLEDVTAMSASVAWVATPNLVTELTYSQALGDFAENKYWTARIVHYTFPEWRLTPYLSIGAGQLRTNPRANLVASGDDSRTSDIYEIGGGLRYYLSGNMVMRLEYKSVLALTQRDDQEELEEWKLGVTVFF</sequence>
<dbReference type="InterPro" id="IPR003646">
    <property type="entry name" value="SH3-like_bac-type"/>
</dbReference>
<evidence type="ECO:0000313" key="3">
    <source>
        <dbReference type="Proteomes" id="UP001234343"/>
    </source>
</evidence>
<name>A0ABT7T0V9_9ALTE</name>
<gene>
    <name evidence="2" type="ORF">QTP81_15560</name>
</gene>
<dbReference type="InterPro" id="IPR011250">
    <property type="entry name" value="OMP/PagP_B-barrel"/>
</dbReference>
<dbReference type="SUPFAM" id="SSF56925">
    <property type="entry name" value="OMPA-like"/>
    <property type="match status" value="1"/>
</dbReference>
<evidence type="ECO:0000259" key="1">
    <source>
        <dbReference type="Pfam" id="PF08239"/>
    </source>
</evidence>
<evidence type="ECO:0000313" key="2">
    <source>
        <dbReference type="EMBL" id="MDM7862020.1"/>
    </source>
</evidence>
<feature type="domain" description="SH3b" evidence="1">
    <location>
        <begin position="41"/>
        <end position="90"/>
    </location>
</feature>
<keyword evidence="3" id="KW-1185">Reference proteome</keyword>
<reference evidence="2 3" key="1">
    <citation type="submission" date="2023-06" db="EMBL/GenBank/DDBJ databases">
        <title>Alteromonas sp. ASW11-36 isolated from intertidal sand.</title>
        <authorList>
            <person name="Li Y."/>
        </authorList>
    </citation>
    <scope>NUCLEOTIDE SEQUENCE [LARGE SCALE GENOMIC DNA]</scope>
    <source>
        <strain evidence="2 3">ASW11-36</strain>
    </source>
</reference>
<protein>
    <submittedName>
        <fullName evidence="2">SH3 domain-containing protein</fullName>
    </submittedName>
</protein>